<protein>
    <submittedName>
        <fullName evidence="1">Uncharacterized protein</fullName>
    </submittedName>
</protein>
<dbReference type="EMBL" id="LC520271">
    <property type="protein sequence ID" value="BBV20160.1"/>
    <property type="molecule type" value="Genomic_DNA"/>
</dbReference>
<reference evidence="1" key="1">
    <citation type="journal article" date="2020" name="Antimicrob. Agents Chemother.">
        <title>Characterization of blaCTX-M-27/F1:A2:B20 Plasmids Harbored by Escherichia coli Sequence Type 131 Sublineage C1/H30R Isolates Spreading among Elderly Japanese in Nonacute-Care Settings.</title>
        <authorList>
            <person name="Matsuo N."/>
            <person name="Nonogaki R."/>
            <person name="Hayashi M."/>
            <person name="Wachino J."/>
            <person name="Suzuki M."/>
            <person name="Arakawa Y."/>
            <person name="Kawamura K."/>
        </authorList>
    </citation>
    <scope>NUCLEOTIDE SEQUENCE</scope>
    <source>
        <strain evidence="1">A0140</strain>
        <plasmid evidence="1">pA0140</plasmid>
    </source>
</reference>
<keyword evidence="1" id="KW-0614">Plasmid</keyword>
<organism evidence="1">
    <name type="scientific">Escherichia coli</name>
    <dbReference type="NCBI Taxonomy" id="562"/>
    <lineage>
        <taxon>Bacteria</taxon>
        <taxon>Pseudomonadati</taxon>
        <taxon>Pseudomonadota</taxon>
        <taxon>Gammaproteobacteria</taxon>
        <taxon>Enterobacterales</taxon>
        <taxon>Enterobacteriaceae</taxon>
        <taxon>Escherichia</taxon>
    </lineage>
</organism>
<dbReference type="AlphaFoldDB" id="A0A6F8QIU6"/>
<evidence type="ECO:0000313" key="1">
    <source>
        <dbReference type="EMBL" id="BBV20160.1"/>
    </source>
</evidence>
<sequence>MNENFSKEKLFQGMIFTLLITFATGLGNVLSEFFMLDVKKQEAEDNLHADARRQATELHCTKLQESASLATEIMFRADRGYPNVVTLEDLIYGEQMPEKRVPDEKIKEEQKNLEHQVFKLLPYLLPDEAQIMEKVMLQHSILTSIRTSKVPAEHRSAPSEGGFNFNNEMHELRRAGTQMSQIFRERCMRVD</sequence>
<dbReference type="RefSeq" id="WP_024216357.1">
    <property type="nucleotide sequence ID" value="NZ_AP022087.1"/>
</dbReference>
<accession>A0A6F8QIU6</accession>
<geneLocation type="plasmid" evidence="1">
    <name>pA0140</name>
</geneLocation>
<name>A0A6F8QIU6_ECOLX</name>
<proteinExistence type="predicted"/>